<evidence type="ECO:0000313" key="8">
    <source>
        <dbReference type="EMBL" id="SFA79938.1"/>
    </source>
</evidence>
<comment type="subcellular location">
    <subcellularLocation>
        <location evidence="1">Cell membrane</location>
        <topology evidence="1">Multi-pass membrane protein</topology>
    </subcellularLocation>
</comment>
<accession>A0A1I0VUS5</accession>
<feature type="transmembrane region" description="Helical" evidence="6">
    <location>
        <begin position="622"/>
        <end position="643"/>
    </location>
</feature>
<reference evidence="9" key="1">
    <citation type="submission" date="2016-10" db="EMBL/GenBank/DDBJ databases">
        <authorList>
            <person name="Varghese N."/>
            <person name="Submissions S."/>
        </authorList>
    </citation>
    <scope>NUCLEOTIDE SEQUENCE [LARGE SCALE GENOMIC DNA]</scope>
    <source>
        <strain evidence="9">CGMCC 4.3568</strain>
    </source>
</reference>
<feature type="transmembrane region" description="Helical" evidence="6">
    <location>
        <begin position="403"/>
        <end position="425"/>
    </location>
</feature>
<name>A0A1I0VUS5_9PSEU</name>
<evidence type="ECO:0000256" key="5">
    <source>
        <dbReference type="ARBA" id="ARBA00023136"/>
    </source>
</evidence>
<dbReference type="AlphaFoldDB" id="A0A1I0VUS5"/>
<evidence type="ECO:0000313" key="9">
    <source>
        <dbReference type="Proteomes" id="UP000243799"/>
    </source>
</evidence>
<feature type="transmembrane region" description="Helical" evidence="6">
    <location>
        <begin position="234"/>
        <end position="260"/>
    </location>
</feature>
<keyword evidence="5 6" id="KW-0472">Membrane</keyword>
<dbReference type="EMBL" id="FOKG01000001">
    <property type="protein sequence ID" value="SFA79938.1"/>
    <property type="molecule type" value="Genomic_DNA"/>
</dbReference>
<proteinExistence type="predicted"/>
<keyword evidence="3 6" id="KW-0812">Transmembrane</keyword>
<keyword evidence="4 6" id="KW-1133">Transmembrane helix</keyword>
<gene>
    <name evidence="8" type="ORF">SAMN05216266_101502</name>
</gene>
<evidence type="ECO:0000256" key="4">
    <source>
        <dbReference type="ARBA" id="ARBA00022989"/>
    </source>
</evidence>
<evidence type="ECO:0000256" key="6">
    <source>
        <dbReference type="SAM" id="Phobius"/>
    </source>
</evidence>
<feature type="domain" description="ABC3 transporter permease C-terminal" evidence="7">
    <location>
        <begin position="195"/>
        <end position="312"/>
    </location>
</feature>
<evidence type="ECO:0000259" key="7">
    <source>
        <dbReference type="Pfam" id="PF02687"/>
    </source>
</evidence>
<feature type="transmembrane region" description="Helical" evidence="6">
    <location>
        <begin position="21"/>
        <end position="44"/>
    </location>
</feature>
<evidence type="ECO:0000256" key="2">
    <source>
        <dbReference type="ARBA" id="ARBA00022475"/>
    </source>
</evidence>
<dbReference type="GO" id="GO:0005886">
    <property type="term" value="C:plasma membrane"/>
    <property type="evidence" value="ECO:0007669"/>
    <property type="project" value="UniProtKB-SubCell"/>
</dbReference>
<protein>
    <submittedName>
        <fullName evidence="8">FtsX-like permease family protein</fullName>
    </submittedName>
</protein>
<evidence type="ECO:0000256" key="3">
    <source>
        <dbReference type="ARBA" id="ARBA00022692"/>
    </source>
</evidence>
<feature type="transmembrane region" description="Helical" evidence="6">
    <location>
        <begin position="352"/>
        <end position="382"/>
    </location>
</feature>
<feature type="transmembrane region" description="Helical" evidence="6">
    <location>
        <begin position="189"/>
        <end position="213"/>
    </location>
</feature>
<dbReference type="STRING" id="490629.SAMN05216266_101502"/>
<sequence>MNSFRLALRVLRVDRRTRTSAILTTVGVAVATALVLLLVALPFATQARADRASWQDPYFAMRSGQSTGAPVLRMDASTDYIGSERISRADVALTWHTVPELPPGVPEFPAPGEALLSPALAAKVADLPAAQLGDRFGDKVVGTLGEDALSYPGQLVALVGQSADDMSEYAQPLAGFAIHDGEPDPLLTVLAGVGVVVLVVPSLVLVGSAARLTAARRERRLAALRLAGATPGQVTSMVAAETAVAAAGGALLGLAISPVFGKLASFVPWDGGTWQTGDFILPLPLIALIVVAMPLLVLAAAVIALRRVMSTPLGAAAAHSPKPLHWWRLLAVPVAGLFFFVMVNTAESSADVLVVFVALGCLVGSAAVVGPWVTSVIGGIFVRVWRKPAGLLAGRRLRDDPRGAYRASAGVVLAVFAGSMALTLMPTFESKAGGGREFQDHVLYLNAGTEQAEQIVRAANADLERYGQQERATPVGDVVLVNGEGSGQSALLLNCADAENLLRLDMRGSCAGAPGVYSEYRIETEGLEVRADYDSAGVPLAKDTPWRPIASSDDMYSSVVVDPAVVPDSLTAGTVTVAVPTTKENREVVRTALVGAANGAPVMSRELMLDREQIQLADLRRVTVIGLIAAAVLAGCSAAIATAGSVMDRRRTFGALIAAGTPVRTLARALRMEAALPAMVATICAGAVGVFVGTGLLILIEEGAPVLTPWILAPIVLGAGVAALAASVCTPALKRVRAEPLADE</sequence>
<keyword evidence="9" id="KW-1185">Reference proteome</keyword>
<feature type="domain" description="ABC3 transporter permease C-terminal" evidence="7">
    <location>
        <begin position="626"/>
        <end position="740"/>
    </location>
</feature>
<dbReference type="OrthoDB" id="4871813at2"/>
<feature type="transmembrane region" description="Helical" evidence="6">
    <location>
        <begin position="280"/>
        <end position="305"/>
    </location>
</feature>
<dbReference type="InterPro" id="IPR003838">
    <property type="entry name" value="ABC3_permease_C"/>
</dbReference>
<evidence type="ECO:0000256" key="1">
    <source>
        <dbReference type="ARBA" id="ARBA00004651"/>
    </source>
</evidence>
<keyword evidence="2" id="KW-1003">Cell membrane</keyword>
<dbReference type="RefSeq" id="WP_091668739.1">
    <property type="nucleotide sequence ID" value="NZ_FOKG01000001.1"/>
</dbReference>
<dbReference type="Pfam" id="PF02687">
    <property type="entry name" value="FtsX"/>
    <property type="match status" value="2"/>
</dbReference>
<dbReference type="Proteomes" id="UP000243799">
    <property type="component" value="Unassembled WGS sequence"/>
</dbReference>
<feature type="transmembrane region" description="Helical" evidence="6">
    <location>
        <begin position="674"/>
        <end position="699"/>
    </location>
</feature>
<feature type="transmembrane region" description="Helical" evidence="6">
    <location>
        <begin position="326"/>
        <end position="346"/>
    </location>
</feature>
<feature type="transmembrane region" description="Helical" evidence="6">
    <location>
        <begin position="711"/>
        <end position="733"/>
    </location>
</feature>
<organism evidence="8 9">
    <name type="scientific">Amycolatopsis marina</name>
    <dbReference type="NCBI Taxonomy" id="490629"/>
    <lineage>
        <taxon>Bacteria</taxon>
        <taxon>Bacillati</taxon>
        <taxon>Actinomycetota</taxon>
        <taxon>Actinomycetes</taxon>
        <taxon>Pseudonocardiales</taxon>
        <taxon>Pseudonocardiaceae</taxon>
        <taxon>Amycolatopsis</taxon>
    </lineage>
</organism>